<evidence type="ECO:0000256" key="1">
    <source>
        <dbReference type="ARBA" id="ARBA00022741"/>
    </source>
</evidence>
<reference evidence="6 7" key="1">
    <citation type="journal article" date="2019" name="Int. J. Syst. Evol. Microbiol.">
        <title>The Global Catalogue of Microorganisms (GCM) 10K type strain sequencing project: providing services to taxonomists for standard genome sequencing and annotation.</title>
        <authorList>
            <consortium name="The Broad Institute Genomics Platform"/>
            <consortium name="The Broad Institute Genome Sequencing Center for Infectious Disease"/>
            <person name="Wu L."/>
            <person name="Ma J."/>
        </authorList>
    </citation>
    <scope>NUCLEOTIDE SEQUENCE [LARGE SCALE GENOMIC DNA]</scope>
    <source>
        <strain evidence="6 7">JCM 12393</strain>
    </source>
</reference>
<dbReference type="InterPro" id="IPR027417">
    <property type="entry name" value="P-loop_NTPase"/>
</dbReference>
<dbReference type="Gene3D" id="1.10.1780.10">
    <property type="entry name" value="Clp, N-terminal domain"/>
    <property type="match status" value="1"/>
</dbReference>
<keyword evidence="7" id="KW-1185">Reference proteome</keyword>
<comment type="caution">
    <text evidence="6">The sequence shown here is derived from an EMBL/GenBank/DDBJ whole genome shotgun (WGS) entry which is preliminary data.</text>
</comment>
<dbReference type="InterPro" id="IPR036628">
    <property type="entry name" value="Clp_N_dom_sf"/>
</dbReference>
<name>A0ABN1XYV8_9ACTN</name>
<keyword evidence="1" id="KW-0547">Nucleotide-binding</keyword>
<feature type="region of interest" description="Disordered" evidence="4">
    <location>
        <begin position="417"/>
        <end position="440"/>
    </location>
</feature>
<dbReference type="SUPFAM" id="SSF52540">
    <property type="entry name" value="P-loop containing nucleoside triphosphate hydrolases"/>
    <property type="match status" value="1"/>
</dbReference>
<gene>
    <name evidence="6" type="ORF">GCM10009639_26300</name>
</gene>
<keyword evidence="3" id="KW-0677">Repeat</keyword>
<accession>A0ABN1XYV8</accession>
<dbReference type="PANTHER" id="PTHR11638">
    <property type="entry name" value="ATP-DEPENDENT CLP PROTEASE"/>
    <property type="match status" value="1"/>
</dbReference>
<organism evidence="6 7">
    <name type="scientific">Kitasatospora putterlickiae</name>
    <dbReference type="NCBI Taxonomy" id="221725"/>
    <lineage>
        <taxon>Bacteria</taxon>
        <taxon>Bacillati</taxon>
        <taxon>Actinomycetota</taxon>
        <taxon>Actinomycetes</taxon>
        <taxon>Kitasatosporales</taxon>
        <taxon>Streptomycetaceae</taxon>
        <taxon>Kitasatospora</taxon>
    </lineage>
</organism>
<evidence type="ECO:0000259" key="5">
    <source>
        <dbReference type="PROSITE" id="PS51903"/>
    </source>
</evidence>
<dbReference type="InterPro" id="IPR041546">
    <property type="entry name" value="ClpA/ClpB_AAA_lid"/>
</dbReference>
<sequence length="440" mass="47691">MFERYTDRARRVVVLAQEEARWQERDAIDTEHLLLGLIHEGEGVAAKVLERLGLSLTAVRAEVERRVRHQPHRTTENLHFTPAARKALELSLNSAQDLGHNYIGTEHLLLGVIREDEGVGATILKESGADHSRIRNHVVILLTAYSPPEDPPEPPPEPTSLDRFTRDLSAEASAQEAPTVIGRDSEIERILRVFSRRHRNVALLVGEPGAGTTSVVIGLAEALVSGTAPAEFGGRTVRLLDVGALFTDPQHHGRFTEVMADLVGDVQRSTGLVLFLDNALAPVRTREGRTEALAFFRLVFGLPGVSVVATATTAEYLRWERDAGLDRLVQPVPVHEPGPADVLEILRGARHRLVEHHGVDITDDALQAAARLARDHLPGQALPGAAIDLLDEAAAGLRSAPARSGASPAVDRSVVERTAGASAPRPSPPVPHDPFVWSMS</sequence>
<dbReference type="InterPro" id="IPR004176">
    <property type="entry name" value="Clp_R_N"/>
</dbReference>
<dbReference type="RefSeq" id="WP_344333521.1">
    <property type="nucleotide sequence ID" value="NZ_BAAAKJ010000132.1"/>
</dbReference>
<evidence type="ECO:0000313" key="7">
    <source>
        <dbReference type="Proteomes" id="UP001499863"/>
    </source>
</evidence>
<dbReference type="Gene3D" id="3.40.50.300">
    <property type="entry name" value="P-loop containing nucleotide triphosphate hydrolases"/>
    <property type="match status" value="2"/>
</dbReference>
<dbReference type="Proteomes" id="UP001499863">
    <property type="component" value="Unassembled WGS sequence"/>
</dbReference>
<dbReference type="PROSITE" id="PS51903">
    <property type="entry name" value="CLP_R"/>
    <property type="match status" value="1"/>
</dbReference>
<dbReference type="Pfam" id="PF17871">
    <property type="entry name" value="AAA_lid_9"/>
    <property type="match status" value="1"/>
</dbReference>
<keyword evidence="2" id="KW-0067">ATP-binding</keyword>
<protein>
    <recommendedName>
        <fullName evidence="5">Clp R domain-containing protein</fullName>
    </recommendedName>
</protein>
<dbReference type="InterPro" id="IPR050130">
    <property type="entry name" value="ClpA_ClpB"/>
</dbReference>
<evidence type="ECO:0000256" key="3">
    <source>
        <dbReference type="PROSITE-ProRule" id="PRU01251"/>
    </source>
</evidence>
<proteinExistence type="predicted"/>
<dbReference type="EMBL" id="BAAAKJ010000132">
    <property type="protein sequence ID" value="GAA1393317.1"/>
    <property type="molecule type" value="Genomic_DNA"/>
</dbReference>
<evidence type="ECO:0000256" key="4">
    <source>
        <dbReference type="SAM" id="MobiDB-lite"/>
    </source>
</evidence>
<evidence type="ECO:0000256" key="2">
    <source>
        <dbReference type="ARBA" id="ARBA00022840"/>
    </source>
</evidence>
<dbReference type="Pfam" id="PF02861">
    <property type="entry name" value="Clp_N"/>
    <property type="match status" value="1"/>
</dbReference>
<feature type="domain" description="Clp R" evidence="5">
    <location>
        <begin position="2"/>
        <end position="144"/>
    </location>
</feature>
<dbReference type="SUPFAM" id="SSF81923">
    <property type="entry name" value="Double Clp-N motif"/>
    <property type="match status" value="1"/>
</dbReference>
<dbReference type="PANTHER" id="PTHR11638:SF18">
    <property type="entry name" value="HEAT SHOCK PROTEIN 104"/>
    <property type="match status" value="1"/>
</dbReference>
<evidence type="ECO:0000313" key="6">
    <source>
        <dbReference type="EMBL" id="GAA1393317.1"/>
    </source>
</evidence>